<sequence>MTRLILSSLLGFTWVLNLMTCCFCPCALAWLGKSAPMNASNEISVTILNFIAFVNYENDVL</sequence>
<dbReference type="Proteomes" id="UP000004295">
    <property type="component" value="Unassembled WGS sequence"/>
</dbReference>
<evidence type="ECO:0000313" key="2">
    <source>
        <dbReference type="Proteomes" id="UP000004295"/>
    </source>
</evidence>
<gene>
    <name evidence="1" type="ORF">POREN0001_2002</name>
</gene>
<comment type="caution">
    <text evidence="1">The sequence shown here is derived from an EMBL/GenBank/DDBJ whole genome shotgun (WGS) entry which is preliminary data.</text>
</comment>
<accession>C3JCB1</accession>
<dbReference type="EMBL" id="ACNN01000031">
    <property type="protein sequence ID" value="EEN82185.1"/>
    <property type="molecule type" value="Genomic_DNA"/>
</dbReference>
<proteinExistence type="predicted"/>
<reference evidence="1 2" key="1">
    <citation type="submission" date="2009-04" db="EMBL/GenBank/DDBJ databases">
        <authorList>
            <person name="Sebastian Y."/>
            <person name="Madupu R."/>
            <person name="Durkin A.S."/>
            <person name="Torralba M."/>
            <person name="Methe B."/>
            <person name="Sutton G.G."/>
            <person name="Strausberg R.L."/>
            <person name="Nelson K.E."/>
        </authorList>
    </citation>
    <scope>NUCLEOTIDE SEQUENCE [LARGE SCALE GENOMIC DNA]</scope>
    <source>
        <strain evidence="2">ATCC 35406 / BCRC 14492 / JCM 8526 / NCTC 13058 / HG 370</strain>
    </source>
</reference>
<evidence type="ECO:0000313" key="1">
    <source>
        <dbReference type="EMBL" id="EEN82185.1"/>
    </source>
</evidence>
<keyword evidence="2" id="KW-1185">Reference proteome</keyword>
<protein>
    <submittedName>
        <fullName evidence="1">Uncharacterized protein</fullName>
    </submittedName>
</protein>
<organism evidence="1 2">
    <name type="scientific">Porphyromonas endodontalis (strain ATCC 35406 / DSM 24491 / JCM 8526 / CCUG 16442 / BCRC 14492 / NCTC 13058 / HG 370)</name>
    <name type="common">Bacteroides endodontalis</name>
    <dbReference type="NCBI Taxonomy" id="553175"/>
    <lineage>
        <taxon>Bacteria</taxon>
        <taxon>Pseudomonadati</taxon>
        <taxon>Bacteroidota</taxon>
        <taxon>Bacteroidia</taxon>
        <taxon>Bacteroidales</taxon>
        <taxon>Porphyromonadaceae</taxon>
        <taxon>Porphyromonas</taxon>
    </lineage>
</organism>
<name>C3JCB1_POREA</name>
<dbReference type="AlphaFoldDB" id="C3JCB1"/>